<comment type="caution">
    <text evidence="7">The sequence shown here is derived from an EMBL/GenBank/DDBJ whole genome shotgun (WGS) entry which is preliminary data.</text>
</comment>
<dbReference type="RefSeq" id="WP_147148862.1">
    <property type="nucleotide sequence ID" value="NZ_BJXN01000022.1"/>
</dbReference>
<dbReference type="Proteomes" id="UP000321827">
    <property type="component" value="Unassembled WGS sequence"/>
</dbReference>
<evidence type="ECO:0000256" key="6">
    <source>
        <dbReference type="ARBA" id="ARBA00041544"/>
    </source>
</evidence>
<dbReference type="PANTHER" id="PTHR33677:SF4">
    <property type="entry name" value="COPPER-SENSING TRANSCRIPTIONAL REPRESSOR CSOR"/>
    <property type="match status" value="1"/>
</dbReference>
<dbReference type="OrthoDB" id="9811244at2"/>
<dbReference type="Gene3D" id="1.20.58.1000">
    <property type="entry name" value="Metal-sensitive repressor, helix protomer"/>
    <property type="match status" value="1"/>
</dbReference>
<evidence type="ECO:0000256" key="5">
    <source>
        <dbReference type="ARBA" id="ARBA00039938"/>
    </source>
</evidence>
<sequence>MKTRVHLQLDPDTRSEAQRRLKSVRGHVEGILRMLDDEGVYCVDVLKQIKAVEGALDKVGELILRSHLRDHVVTAAQRGDTDQIVDELMEVLKYR</sequence>
<protein>
    <recommendedName>
        <fullName evidence="5">Copper-sensing transcriptional repressor CsoR</fullName>
    </recommendedName>
    <alternativeName>
        <fullName evidence="6">Copper-sensitive operon repressor</fullName>
    </alternativeName>
</protein>
<dbReference type="GO" id="GO:0046872">
    <property type="term" value="F:metal ion binding"/>
    <property type="evidence" value="ECO:0007669"/>
    <property type="project" value="UniProtKB-KW"/>
</dbReference>
<dbReference type="EMBL" id="BJXN01000022">
    <property type="protein sequence ID" value="GEM90794.1"/>
    <property type="molecule type" value="Genomic_DNA"/>
</dbReference>
<evidence type="ECO:0000313" key="8">
    <source>
        <dbReference type="Proteomes" id="UP000321827"/>
    </source>
</evidence>
<dbReference type="InterPro" id="IPR038390">
    <property type="entry name" value="Metal_Tscrpt_repr_sf"/>
</dbReference>
<evidence type="ECO:0000256" key="2">
    <source>
        <dbReference type="ARBA" id="ARBA00011738"/>
    </source>
</evidence>
<comment type="subunit">
    <text evidence="2">Homodimer.</text>
</comment>
<organism evidence="7 8">
    <name type="scientific">Oceanithermus desulfurans NBRC 100063</name>
    <dbReference type="NCBI Taxonomy" id="1227550"/>
    <lineage>
        <taxon>Bacteria</taxon>
        <taxon>Thermotogati</taxon>
        <taxon>Deinococcota</taxon>
        <taxon>Deinococci</taxon>
        <taxon>Thermales</taxon>
        <taxon>Thermaceae</taxon>
        <taxon>Oceanithermus</taxon>
    </lineage>
</organism>
<proteinExistence type="predicted"/>
<evidence type="ECO:0000313" key="7">
    <source>
        <dbReference type="EMBL" id="GEM90794.1"/>
    </source>
</evidence>
<comment type="subcellular location">
    <subcellularLocation>
        <location evidence="1">Cytoplasm</location>
    </subcellularLocation>
</comment>
<dbReference type="AlphaFoldDB" id="A0A511RMB8"/>
<dbReference type="GO" id="GO:0045892">
    <property type="term" value="P:negative regulation of DNA-templated transcription"/>
    <property type="evidence" value="ECO:0007669"/>
    <property type="project" value="UniProtKB-ARBA"/>
</dbReference>
<dbReference type="Pfam" id="PF02583">
    <property type="entry name" value="Trns_repr_metal"/>
    <property type="match status" value="1"/>
</dbReference>
<dbReference type="GO" id="GO:0005737">
    <property type="term" value="C:cytoplasm"/>
    <property type="evidence" value="ECO:0007669"/>
    <property type="project" value="UniProtKB-SubCell"/>
</dbReference>
<evidence type="ECO:0000256" key="3">
    <source>
        <dbReference type="ARBA" id="ARBA00022490"/>
    </source>
</evidence>
<accession>A0A511RMB8</accession>
<name>A0A511RMB8_9DEIN</name>
<dbReference type="PANTHER" id="PTHR33677">
    <property type="entry name" value="TRANSCRIPTIONAL REPRESSOR FRMR-RELATED"/>
    <property type="match status" value="1"/>
</dbReference>
<keyword evidence="3" id="KW-0963">Cytoplasm</keyword>
<dbReference type="GO" id="GO:0003677">
    <property type="term" value="F:DNA binding"/>
    <property type="evidence" value="ECO:0007669"/>
    <property type="project" value="InterPro"/>
</dbReference>
<gene>
    <name evidence="7" type="ORF">ODE01S_22280</name>
</gene>
<dbReference type="CDD" id="cd10151">
    <property type="entry name" value="TthCsoR-like_DUF156"/>
    <property type="match status" value="1"/>
</dbReference>
<reference evidence="7 8" key="1">
    <citation type="submission" date="2019-07" db="EMBL/GenBank/DDBJ databases">
        <title>Whole genome shotgun sequence of Oceanithermus desulfurans NBRC 100063.</title>
        <authorList>
            <person name="Hosoyama A."/>
            <person name="Uohara A."/>
            <person name="Ohji S."/>
            <person name="Ichikawa N."/>
        </authorList>
    </citation>
    <scope>NUCLEOTIDE SEQUENCE [LARGE SCALE GENOMIC DNA]</scope>
    <source>
        <strain evidence="7 8">NBRC 100063</strain>
    </source>
</reference>
<keyword evidence="4" id="KW-0479">Metal-binding</keyword>
<evidence type="ECO:0000256" key="1">
    <source>
        <dbReference type="ARBA" id="ARBA00004496"/>
    </source>
</evidence>
<evidence type="ECO:0000256" key="4">
    <source>
        <dbReference type="ARBA" id="ARBA00022723"/>
    </source>
</evidence>
<dbReference type="InterPro" id="IPR003735">
    <property type="entry name" value="Metal_Tscrpt_repr"/>
</dbReference>